<proteinExistence type="predicted"/>
<dbReference type="EMBL" id="KE668355">
    <property type="protein sequence ID" value="ERE83963.1"/>
    <property type="molecule type" value="Genomic_DNA"/>
</dbReference>
<feature type="region of interest" description="Disordered" evidence="1">
    <location>
        <begin position="1"/>
        <end position="53"/>
    </location>
</feature>
<organism evidence="2 3">
    <name type="scientific">Cricetulus griseus</name>
    <name type="common">Chinese hamster</name>
    <name type="synonym">Cricetulus barabensis griseus</name>
    <dbReference type="NCBI Taxonomy" id="10029"/>
    <lineage>
        <taxon>Eukaryota</taxon>
        <taxon>Metazoa</taxon>
        <taxon>Chordata</taxon>
        <taxon>Craniata</taxon>
        <taxon>Vertebrata</taxon>
        <taxon>Euteleostomi</taxon>
        <taxon>Mammalia</taxon>
        <taxon>Eutheria</taxon>
        <taxon>Euarchontoglires</taxon>
        <taxon>Glires</taxon>
        <taxon>Rodentia</taxon>
        <taxon>Myomorpha</taxon>
        <taxon>Muroidea</taxon>
        <taxon>Cricetidae</taxon>
        <taxon>Cricetinae</taxon>
        <taxon>Cricetulus</taxon>
    </lineage>
</organism>
<gene>
    <name evidence="2" type="ORF">H671_2g6336</name>
</gene>
<feature type="compositionally biased region" description="Basic and acidic residues" evidence="1">
    <location>
        <begin position="21"/>
        <end position="36"/>
    </location>
</feature>
<feature type="compositionally biased region" description="Polar residues" evidence="1">
    <location>
        <begin position="37"/>
        <end position="46"/>
    </location>
</feature>
<protein>
    <submittedName>
        <fullName evidence="2">Uncharacterized protein</fullName>
    </submittedName>
</protein>
<sequence length="83" mass="8884">MPGPPVQPPSDTGLYTVGTRSETRPNTDLSGKDRGMENTTTSSRSVARTDCRGTGVPDVALEGLKCEQADCQNLLLPTFPQDF</sequence>
<evidence type="ECO:0000313" key="2">
    <source>
        <dbReference type="EMBL" id="ERE83963.1"/>
    </source>
</evidence>
<accession>A0A061IHZ5</accession>
<reference evidence="3" key="1">
    <citation type="journal article" date="2013" name="Nat. Biotechnol.">
        <title>Chinese hamster genome sequenced from sorted chromosomes.</title>
        <authorList>
            <person name="Brinkrolf K."/>
            <person name="Rupp O."/>
            <person name="Laux H."/>
            <person name="Kollin F."/>
            <person name="Ernst W."/>
            <person name="Linke B."/>
            <person name="Kofler R."/>
            <person name="Romand S."/>
            <person name="Hesse F."/>
            <person name="Budach W.E."/>
            <person name="Galosy S."/>
            <person name="Muller D."/>
            <person name="Noll T."/>
            <person name="Wienberg J."/>
            <person name="Jostock T."/>
            <person name="Leonard M."/>
            <person name="Grillari J."/>
            <person name="Tauch A."/>
            <person name="Goesmann A."/>
            <person name="Helk B."/>
            <person name="Mott J.E."/>
            <person name="Puhler A."/>
            <person name="Borth N."/>
        </authorList>
    </citation>
    <scope>NUCLEOTIDE SEQUENCE [LARGE SCALE GENOMIC DNA]</scope>
    <source>
        <strain evidence="3">17A/GY</strain>
    </source>
</reference>
<dbReference type="AlphaFoldDB" id="A0A061IHZ5"/>
<evidence type="ECO:0000256" key="1">
    <source>
        <dbReference type="SAM" id="MobiDB-lite"/>
    </source>
</evidence>
<name>A0A061IHZ5_CRIGR</name>
<dbReference type="Proteomes" id="UP000030759">
    <property type="component" value="Unassembled WGS sequence"/>
</dbReference>
<evidence type="ECO:0000313" key="3">
    <source>
        <dbReference type="Proteomes" id="UP000030759"/>
    </source>
</evidence>